<accession>A0A427YT75</accession>
<dbReference type="EMBL" id="RSCD01000002">
    <property type="protein sequence ID" value="RSH94282.1"/>
    <property type="molecule type" value="Genomic_DNA"/>
</dbReference>
<sequence length="423" mass="46812">MSTLNKFPVMKPQERHQSDWSGDTSSQEVQLEDLRYTTSPQEMVDAAKQIIADDERSGGLDRESSQNALARLESDYSKVKDRLSVPRSDDLDPPSAFAYTTKTLSMYGGGVMYFGITGGTSLRGDGKMTLHIGSLGTQGLFGMTHTNDISLDLLPRSFAKEARRFLDKSSESLSYNNANGPVNKHLLPLLRNELPSIFEGLLSTRAGVSGRLDILQRAPEDLCQVEDTTILLAENPEALSDHLCEHEQGYNRASCLIKVPNLVYPDPRAGWLGKSRDSITAFAITGNVVFSILEKLPSYIEDEEAESTQWYYRKPPAVKVPLASDWSESIKELVSKGHGFIDQNTIEGLKDPETVEALRWGLSLSLEDAVTRRQEFRVALSGQHLRGVPPHVSDTSTWTVGMRLDEASVFDPPVVHSPEAETE</sequence>
<organism evidence="2 3">
    <name type="scientific">Saitozyma podzolica</name>
    <dbReference type="NCBI Taxonomy" id="1890683"/>
    <lineage>
        <taxon>Eukaryota</taxon>
        <taxon>Fungi</taxon>
        <taxon>Dikarya</taxon>
        <taxon>Basidiomycota</taxon>
        <taxon>Agaricomycotina</taxon>
        <taxon>Tremellomycetes</taxon>
        <taxon>Tremellales</taxon>
        <taxon>Trimorphomycetaceae</taxon>
        <taxon>Saitozyma</taxon>
    </lineage>
</organism>
<gene>
    <name evidence="2" type="ORF">EHS25_004085</name>
</gene>
<reference evidence="2 3" key="1">
    <citation type="submission" date="2018-11" db="EMBL/GenBank/DDBJ databases">
        <title>Genome sequence of Saitozyma podzolica DSM 27192.</title>
        <authorList>
            <person name="Aliyu H."/>
            <person name="Gorte O."/>
            <person name="Ochsenreither K."/>
        </authorList>
    </citation>
    <scope>NUCLEOTIDE SEQUENCE [LARGE SCALE GENOMIC DNA]</scope>
    <source>
        <strain evidence="2 3">DSM 27192</strain>
    </source>
</reference>
<feature type="compositionally biased region" description="Polar residues" evidence="1">
    <location>
        <begin position="19"/>
        <end position="29"/>
    </location>
</feature>
<comment type="caution">
    <text evidence="2">The sequence shown here is derived from an EMBL/GenBank/DDBJ whole genome shotgun (WGS) entry which is preliminary data.</text>
</comment>
<feature type="region of interest" description="Disordered" evidence="1">
    <location>
        <begin position="1"/>
        <end position="29"/>
    </location>
</feature>
<evidence type="ECO:0000256" key="1">
    <source>
        <dbReference type="SAM" id="MobiDB-lite"/>
    </source>
</evidence>
<proteinExistence type="predicted"/>
<protein>
    <submittedName>
        <fullName evidence="2">Uncharacterized protein</fullName>
    </submittedName>
</protein>
<dbReference type="Proteomes" id="UP000279259">
    <property type="component" value="Unassembled WGS sequence"/>
</dbReference>
<name>A0A427YT75_9TREE</name>
<evidence type="ECO:0000313" key="3">
    <source>
        <dbReference type="Proteomes" id="UP000279259"/>
    </source>
</evidence>
<keyword evidence="3" id="KW-1185">Reference proteome</keyword>
<dbReference type="AlphaFoldDB" id="A0A427YT75"/>
<dbReference type="OrthoDB" id="10342555at2759"/>
<evidence type="ECO:0000313" key="2">
    <source>
        <dbReference type="EMBL" id="RSH94282.1"/>
    </source>
</evidence>